<name>A0A9P4SJB1_9PEZI</name>
<gene>
    <name evidence="2" type="ORF">M501DRAFT_993613</name>
</gene>
<comment type="caution">
    <text evidence="2">The sequence shown here is derived from an EMBL/GenBank/DDBJ whole genome shotgun (WGS) entry which is preliminary data.</text>
</comment>
<keyword evidence="3" id="KW-1185">Reference proteome</keyword>
<organism evidence="2 3">
    <name type="scientific">Patellaria atrata CBS 101060</name>
    <dbReference type="NCBI Taxonomy" id="1346257"/>
    <lineage>
        <taxon>Eukaryota</taxon>
        <taxon>Fungi</taxon>
        <taxon>Dikarya</taxon>
        <taxon>Ascomycota</taxon>
        <taxon>Pezizomycotina</taxon>
        <taxon>Dothideomycetes</taxon>
        <taxon>Dothideomycetes incertae sedis</taxon>
        <taxon>Patellariales</taxon>
        <taxon>Patellariaceae</taxon>
        <taxon>Patellaria</taxon>
    </lineage>
</organism>
<accession>A0A9P4SJB1</accession>
<dbReference type="Proteomes" id="UP000799429">
    <property type="component" value="Unassembled WGS sequence"/>
</dbReference>
<sequence>MNPSVRTGSWSLVLCGAVLCCAVLCCTLVTLETRRSSSIATLDKGERNLHLCPIARITDVSTLDINKDSIQNHLTLTLLKWSFSVQVTTYLYSRRSISKRRTRMGHGGNVS</sequence>
<feature type="signal peptide" evidence="1">
    <location>
        <begin position="1"/>
        <end position="20"/>
    </location>
</feature>
<protein>
    <recommendedName>
        <fullName evidence="4">Secreted protein</fullName>
    </recommendedName>
</protein>
<proteinExistence type="predicted"/>
<evidence type="ECO:0000313" key="3">
    <source>
        <dbReference type="Proteomes" id="UP000799429"/>
    </source>
</evidence>
<evidence type="ECO:0000256" key="1">
    <source>
        <dbReference type="SAM" id="SignalP"/>
    </source>
</evidence>
<reference evidence="2" key="1">
    <citation type="journal article" date="2020" name="Stud. Mycol.">
        <title>101 Dothideomycetes genomes: a test case for predicting lifestyles and emergence of pathogens.</title>
        <authorList>
            <person name="Haridas S."/>
            <person name="Albert R."/>
            <person name="Binder M."/>
            <person name="Bloem J."/>
            <person name="Labutti K."/>
            <person name="Salamov A."/>
            <person name="Andreopoulos B."/>
            <person name="Baker S."/>
            <person name="Barry K."/>
            <person name="Bills G."/>
            <person name="Bluhm B."/>
            <person name="Cannon C."/>
            <person name="Castanera R."/>
            <person name="Culley D."/>
            <person name="Daum C."/>
            <person name="Ezra D."/>
            <person name="Gonzalez J."/>
            <person name="Henrissat B."/>
            <person name="Kuo A."/>
            <person name="Liang C."/>
            <person name="Lipzen A."/>
            <person name="Lutzoni F."/>
            <person name="Magnuson J."/>
            <person name="Mondo S."/>
            <person name="Nolan M."/>
            <person name="Ohm R."/>
            <person name="Pangilinan J."/>
            <person name="Park H.-J."/>
            <person name="Ramirez L."/>
            <person name="Alfaro M."/>
            <person name="Sun H."/>
            <person name="Tritt A."/>
            <person name="Yoshinaga Y."/>
            <person name="Zwiers L.-H."/>
            <person name="Turgeon B."/>
            <person name="Goodwin S."/>
            <person name="Spatafora J."/>
            <person name="Crous P."/>
            <person name="Grigoriev I."/>
        </authorList>
    </citation>
    <scope>NUCLEOTIDE SEQUENCE</scope>
    <source>
        <strain evidence="2">CBS 101060</strain>
    </source>
</reference>
<feature type="chain" id="PRO_5040436946" description="Secreted protein" evidence="1">
    <location>
        <begin position="21"/>
        <end position="111"/>
    </location>
</feature>
<evidence type="ECO:0000313" key="2">
    <source>
        <dbReference type="EMBL" id="KAF2842842.1"/>
    </source>
</evidence>
<dbReference type="AlphaFoldDB" id="A0A9P4SJB1"/>
<evidence type="ECO:0008006" key="4">
    <source>
        <dbReference type="Google" id="ProtNLM"/>
    </source>
</evidence>
<keyword evidence="1" id="KW-0732">Signal</keyword>
<dbReference type="EMBL" id="MU006089">
    <property type="protein sequence ID" value="KAF2842842.1"/>
    <property type="molecule type" value="Genomic_DNA"/>
</dbReference>